<sequence length="65" mass="7302">VTHYPDATFSGMLGMKRKTIRGRGTKSRGASFESPGRKPMRSTNIQEGAERGIILFMNLVQEFKK</sequence>
<evidence type="ECO:0000313" key="2">
    <source>
        <dbReference type="EMBL" id="GAI07149.1"/>
    </source>
</evidence>
<comment type="caution">
    <text evidence="2">The sequence shown here is derived from an EMBL/GenBank/DDBJ whole genome shotgun (WGS) entry which is preliminary data.</text>
</comment>
<protein>
    <submittedName>
        <fullName evidence="2">Uncharacterized protein</fullName>
    </submittedName>
</protein>
<gene>
    <name evidence="2" type="ORF">S06H3_23416</name>
</gene>
<accession>X1MLA1</accession>
<proteinExistence type="predicted"/>
<dbReference type="EMBL" id="BARV01012721">
    <property type="protein sequence ID" value="GAI07149.1"/>
    <property type="molecule type" value="Genomic_DNA"/>
</dbReference>
<reference evidence="2" key="1">
    <citation type="journal article" date="2014" name="Front. Microbiol.">
        <title>High frequency of phylogenetically diverse reductive dehalogenase-homologous genes in deep subseafloor sedimentary metagenomes.</title>
        <authorList>
            <person name="Kawai M."/>
            <person name="Futagami T."/>
            <person name="Toyoda A."/>
            <person name="Takaki Y."/>
            <person name="Nishi S."/>
            <person name="Hori S."/>
            <person name="Arai W."/>
            <person name="Tsubouchi T."/>
            <person name="Morono Y."/>
            <person name="Uchiyama I."/>
            <person name="Ito T."/>
            <person name="Fujiyama A."/>
            <person name="Inagaki F."/>
            <person name="Takami H."/>
        </authorList>
    </citation>
    <scope>NUCLEOTIDE SEQUENCE</scope>
    <source>
        <strain evidence="2">Expedition CK06-06</strain>
    </source>
</reference>
<evidence type="ECO:0000256" key="1">
    <source>
        <dbReference type="SAM" id="MobiDB-lite"/>
    </source>
</evidence>
<dbReference type="AlphaFoldDB" id="X1MLA1"/>
<feature type="compositionally biased region" description="Basic residues" evidence="1">
    <location>
        <begin position="15"/>
        <end position="26"/>
    </location>
</feature>
<name>X1MLA1_9ZZZZ</name>
<feature type="non-terminal residue" evidence="2">
    <location>
        <position position="1"/>
    </location>
</feature>
<organism evidence="2">
    <name type="scientific">marine sediment metagenome</name>
    <dbReference type="NCBI Taxonomy" id="412755"/>
    <lineage>
        <taxon>unclassified sequences</taxon>
        <taxon>metagenomes</taxon>
        <taxon>ecological metagenomes</taxon>
    </lineage>
</organism>
<feature type="region of interest" description="Disordered" evidence="1">
    <location>
        <begin position="15"/>
        <end position="42"/>
    </location>
</feature>